<dbReference type="RefSeq" id="XP_046010329.1">
    <property type="nucleotide sequence ID" value="XM_046156975.1"/>
</dbReference>
<organism evidence="3 4">
    <name type="scientific">Microdochium trichocladiopsis</name>
    <dbReference type="NCBI Taxonomy" id="1682393"/>
    <lineage>
        <taxon>Eukaryota</taxon>
        <taxon>Fungi</taxon>
        <taxon>Dikarya</taxon>
        <taxon>Ascomycota</taxon>
        <taxon>Pezizomycotina</taxon>
        <taxon>Sordariomycetes</taxon>
        <taxon>Xylariomycetidae</taxon>
        <taxon>Xylariales</taxon>
        <taxon>Microdochiaceae</taxon>
        <taxon>Microdochium</taxon>
    </lineage>
</organism>
<proteinExistence type="predicted"/>
<dbReference type="Proteomes" id="UP000756346">
    <property type="component" value="Unassembled WGS sequence"/>
</dbReference>
<evidence type="ECO:0008006" key="5">
    <source>
        <dbReference type="Google" id="ProtNLM"/>
    </source>
</evidence>
<dbReference type="GeneID" id="70186521"/>
<keyword evidence="4" id="KW-1185">Reference proteome</keyword>
<dbReference type="EMBL" id="JAGTJQ010000007">
    <property type="protein sequence ID" value="KAH7027530.1"/>
    <property type="molecule type" value="Genomic_DNA"/>
</dbReference>
<keyword evidence="2" id="KW-0812">Transmembrane</keyword>
<keyword evidence="2" id="KW-0472">Membrane</keyword>
<reference evidence="3" key="1">
    <citation type="journal article" date="2021" name="Nat. Commun.">
        <title>Genetic determinants of endophytism in the Arabidopsis root mycobiome.</title>
        <authorList>
            <person name="Mesny F."/>
            <person name="Miyauchi S."/>
            <person name="Thiergart T."/>
            <person name="Pickel B."/>
            <person name="Atanasova L."/>
            <person name="Karlsson M."/>
            <person name="Huettel B."/>
            <person name="Barry K.W."/>
            <person name="Haridas S."/>
            <person name="Chen C."/>
            <person name="Bauer D."/>
            <person name="Andreopoulos W."/>
            <person name="Pangilinan J."/>
            <person name="LaButti K."/>
            <person name="Riley R."/>
            <person name="Lipzen A."/>
            <person name="Clum A."/>
            <person name="Drula E."/>
            <person name="Henrissat B."/>
            <person name="Kohler A."/>
            <person name="Grigoriev I.V."/>
            <person name="Martin F.M."/>
            <person name="Hacquard S."/>
        </authorList>
    </citation>
    <scope>NUCLEOTIDE SEQUENCE</scope>
    <source>
        <strain evidence="3">MPI-CAGE-CH-0230</strain>
    </source>
</reference>
<keyword evidence="2" id="KW-1133">Transmembrane helix</keyword>
<dbReference type="AlphaFoldDB" id="A0A9P8Y4M1"/>
<name>A0A9P8Y4M1_9PEZI</name>
<sequence>MPFGSLPSCAAVCGPLYDANGACVPPAAPTAAPSVYESCFCGAKALQPFSAGPSGVCDAACNNPQDLSSIQGWFKSFCAGKAAPTATGTTGGAASTSSSSSTPVKNNGGGGSWISTHWQWVVFIVVVIVAIIAIWAGACVWRRKYLKKKDRMYELGKGLPSSVAVNNQGNLVGPGARDSSYSGQGPLMAGASAPVEKERRKWNPTQRT</sequence>
<feature type="region of interest" description="Disordered" evidence="1">
    <location>
        <begin position="174"/>
        <end position="208"/>
    </location>
</feature>
<accession>A0A9P8Y4M1</accession>
<dbReference type="OrthoDB" id="5426355at2759"/>
<gene>
    <name evidence="3" type="ORF">B0I36DRAFT_351049</name>
</gene>
<feature type="transmembrane region" description="Helical" evidence="2">
    <location>
        <begin position="120"/>
        <end position="141"/>
    </location>
</feature>
<evidence type="ECO:0000256" key="2">
    <source>
        <dbReference type="SAM" id="Phobius"/>
    </source>
</evidence>
<comment type="caution">
    <text evidence="3">The sequence shown here is derived from an EMBL/GenBank/DDBJ whole genome shotgun (WGS) entry which is preliminary data.</text>
</comment>
<evidence type="ECO:0000313" key="3">
    <source>
        <dbReference type="EMBL" id="KAH7027530.1"/>
    </source>
</evidence>
<evidence type="ECO:0000256" key="1">
    <source>
        <dbReference type="SAM" id="MobiDB-lite"/>
    </source>
</evidence>
<evidence type="ECO:0000313" key="4">
    <source>
        <dbReference type="Proteomes" id="UP000756346"/>
    </source>
</evidence>
<protein>
    <recommendedName>
        <fullName evidence="5">Integral membrane protein</fullName>
    </recommendedName>
</protein>